<gene>
    <name evidence="3" type="ORF">BLA24_06710</name>
</gene>
<accession>A0A2G1XMK9</accession>
<feature type="region of interest" description="Disordered" evidence="1">
    <location>
        <begin position="28"/>
        <end position="74"/>
    </location>
</feature>
<organism evidence="3 4">
    <name type="scientific">Streptomyces cinnamoneus</name>
    <name type="common">Streptoverticillium cinnamoneum</name>
    <dbReference type="NCBI Taxonomy" id="53446"/>
    <lineage>
        <taxon>Bacteria</taxon>
        <taxon>Bacillati</taxon>
        <taxon>Actinomycetota</taxon>
        <taxon>Actinomycetes</taxon>
        <taxon>Kitasatosporales</taxon>
        <taxon>Streptomycetaceae</taxon>
        <taxon>Streptomyces</taxon>
        <taxon>Streptomyces cinnamoneus group</taxon>
    </lineage>
</organism>
<feature type="compositionally biased region" description="Gly residues" evidence="1">
    <location>
        <begin position="49"/>
        <end position="72"/>
    </location>
</feature>
<keyword evidence="2" id="KW-0732">Signal</keyword>
<feature type="compositionally biased region" description="Pro residues" evidence="1">
    <location>
        <begin position="29"/>
        <end position="38"/>
    </location>
</feature>
<comment type="caution">
    <text evidence="3">The sequence shown here is derived from an EMBL/GenBank/DDBJ whole genome shotgun (WGS) entry which is preliminary data.</text>
</comment>
<dbReference type="Proteomes" id="UP000222531">
    <property type="component" value="Unassembled WGS sequence"/>
</dbReference>
<evidence type="ECO:0000256" key="2">
    <source>
        <dbReference type="SAM" id="SignalP"/>
    </source>
</evidence>
<proteinExistence type="predicted"/>
<reference evidence="3 4" key="1">
    <citation type="journal article" date="2017" name="Biochemistry">
        <title>Identification of the Biosynthetic Pathway for the Antibiotic Bicyclomycin.</title>
        <authorList>
            <person name="Patteson J."/>
            <person name="Cai W."/>
            <person name="Johnson R.A."/>
            <person name="Santa Maria K."/>
            <person name="Li B."/>
        </authorList>
    </citation>
    <scope>NUCLEOTIDE SEQUENCE [LARGE SCALE GENOMIC DNA]</scope>
    <source>
        <strain evidence="3 4">ATCC 21532</strain>
    </source>
</reference>
<evidence type="ECO:0000256" key="1">
    <source>
        <dbReference type="SAM" id="MobiDB-lite"/>
    </source>
</evidence>
<dbReference type="AlphaFoldDB" id="A0A2G1XMK9"/>
<dbReference type="RefSeq" id="WP_099198247.1">
    <property type="nucleotide sequence ID" value="NZ_JBIRXA010000015.1"/>
</dbReference>
<keyword evidence="4" id="KW-1185">Reference proteome</keyword>
<feature type="signal peptide" evidence="2">
    <location>
        <begin position="1"/>
        <end position="28"/>
    </location>
</feature>
<evidence type="ECO:0000313" key="4">
    <source>
        <dbReference type="Proteomes" id="UP000222531"/>
    </source>
</evidence>
<dbReference type="EMBL" id="NHZO01000081">
    <property type="protein sequence ID" value="PHQ52468.1"/>
    <property type="molecule type" value="Genomic_DNA"/>
</dbReference>
<evidence type="ECO:0008006" key="5">
    <source>
        <dbReference type="Google" id="ProtNLM"/>
    </source>
</evidence>
<evidence type="ECO:0000313" key="3">
    <source>
        <dbReference type="EMBL" id="PHQ52468.1"/>
    </source>
</evidence>
<dbReference type="PROSITE" id="PS51257">
    <property type="entry name" value="PROKAR_LIPOPROTEIN"/>
    <property type="match status" value="1"/>
</dbReference>
<feature type="chain" id="PRO_5044381056" description="DUF2993 domain-containing protein" evidence="2">
    <location>
        <begin position="29"/>
        <end position="198"/>
    </location>
</feature>
<name>A0A2G1XMK9_STRCJ</name>
<sequence length="198" mass="20110">MRAARPVPRVLLVCAGAFLACTTLTARALPPPPDPLPAPRASDGHDGLHGGMSGGLSGGLSGEIPGDPGGPGDAPVTLVARTVGTGPARCVRRTGPEHAVLHCRMERATLTDAVVTVRTGDRPTTARIAHAALSGALEVDLVRLGGRLAGLLPVRVTADLPLPVAVAPALELTDVTLAADRVSVEGGRVRDSVLLIRP</sequence>
<protein>
    <recommendedName>
        <fullName evidence="5">DUF2993 domain-containing protein</fullName>
    </recommendedName>
</protein>